<dbReference type="AlphaFoldDB" id="A0A8S9SFV7"/>
<evidence type="ECO:0000256" key="1">
    <source>
        <dbReference type="SAM" id="Phobius"/>
    </source>
</evidence>
<protein>
    <submittedName>
        <fullName evidence="2">Uncharacterized protein</fullName>
    </submittedName>
</protein>
<evidence type="ECO:0000313" key="2">
    <source>
        <dbReference type="EMBL" id="KAF3600208.1"/>
    </source>
</evidence>
<keyword evidence="1" id="KW-1133">Transmembrane helix</keyword>
<name>A0A8S9SFV7_BRACR</name>
<keyword evidence="1" id="KW-0472">Membrane</keyword>
<proteinExistence type="predicted"/>
<dbReference type="Proteomes" id="UP000712600">
    <property type="component" value="Unassembled WGS sequence"/>
</dbReference>
<organism evidence="2 3">
    <name type="scientific">Brassica cretica</name>
    <name type="common">Mustard</name>
    <dbReference type="NCBI Taxonomy" id="69181"/>
    <lineage>
        <taxon>Eukaryota</taxon>
        <taxon>Viridiplantae</taxon>
        <taxon>Streptophyta</taxon>
        <taxon>Embryophyta</taxon>
        <taxon>Tracheophyta</taxon>
        <taxon>Spermatophyta</taxon>
        <taxon>Magnoliopsida</taxon>
        <taxon>eudicotyledons</taxon>
        <taxon>Gunneridae</taxon>
        <taxon>Pentapetalae</taxon>
        <taxon>rosids</taxon>
        <taxon>malvids</taxon>
        <taxon>Brassicales</taxon>
        <taxon>Brassicaceae</taxon>
        <taxon>Brassiceae</taxon>
        <taxon>Brassica</taxon>
    </lineage>
</organism>
<keyword evidence="1" id="KW-0812">Transmembrane</keyword>
<reference evidence="2" key="1">
    <citation type="submission" date="2019-12" db="EMBL/GenBank/DDBJ databases">
        <title>Genome sequencing and annotation of Brassica cretica.</title>
        <authorList>
            <person name="Studholme D.J."/>
            <person name="Sarris P."/>
        </authorList>
    </citation>
    <scope>NUCLEOTIDE SEQUENCE</scope>
    <source>
        <strain evidence="2">PFS-109/04</strain>
        <tissue evidence="2">Leaf</tissue>
    </source>
</reference>
<dbReference type="EMBL" id="QGKX02000004">
    <property type="protein sequence ID" value="KAF3600208.1"/>
    <property type="molecule type" value="Genomic_DNA"/>
</dbReference>
<sequence>MKPGDPYSKLLVPTFIPNEISSILCALIMIMISIKVRRPSFLSNSRIGKPQPTDISRFCKVYTSSVLLSPVGFALTVR</sequence>
<accession>A0A8S9SFV7</accession>
<gene>
    <name evidence="2" type="ORF">F2Q69_00034802</name>
</gene>
<evidence type="ECO:0000313" key="3">
    <source>
        <dbReference type="Proteomes" id="UP000712600"/>
    </source>
</evidence>
<comment type="caution">
    <text evidence="2">The sequence shown here is derived from an EMBL/GenBank/DDBJ whole genome shotgun (WGS) entry which is preliminary data.</text>
</comment>
<feature type="transmembrane region" description="Helical" evidence="1">
    <location>
        <begin position="20"/>
        <end position="36"/>
    </location>
</feature>